<dbReference type="InterPro" id="IPR027392">
    <property type="entry name" value="TF_Znf"/>
</dbReference>
<sequence length="70" mass="7896">MEEATYGRNMTIDRCTQCKGIWCDTGEAEVLKGKWMSDFLDSGNVKTGKVHNKITDINCPRCGVEMTHIK</sequence>
<feature type="domain" description="Transcription factor zinc-finger" evidence="1">
    <location>
        <begin position="3"/>
        <end position="32"/>
    </location>
</feature>
<dbReference type="AlphaFoldDB" id="A0A382GY83"/>
<gene>
    <name evidence="2" type="ORF">METZ01_LOCUS232758</name>
</gene>
<accession>A0A382GY83</accession>
<dbReference type="Pfam" id="PF13453">
    <property type="entry name" value="Zn_ribbon_TFIIB"/>
    <property type="match status" value="1"/>
</dbReference>
<protein>
    <recommendedName>
        <fullName evidence="1">Transcription factor zinc-finger domain-containing protein</fullName>
    </recommendedName>
</protein>
<evidence type="ECO:0000313" key="2">
    <source>
        <dbReference type="EMBL" id="SVB79904.1"/>
    </source>
</evidence>
<proteinExistence type="predicted"/>
<name>A0A382GY83_9ZZZZ</name>
<organism evidence="2">
    <name type="scientific">marine metagenome</name>
    <dbReference type="NCBI Taxonomy" id="408172"/>
    <lineage>
        <taxon>unclassified sequences</taxon>
        <taxon>metagenomes</taxon>
        <taxon>ecological metagenomes</taxon>
    </lineage>
</organism>
<feature type="non-terminal residue" evidence="2">
    <location>
        <position position="70"/>
    </location>
</feature>
<evidence type="ECO:0000259" key="1">
    <source>
        <dbReference type="Pfam" id="PF13453"/>
    </source>
</evidence>
<dbReference type="EMBL" id="UINC01058059">
    <property type="protein sequence ID" value="SVB79904.1"/>
    <property type="molecule type" value="Genomic_DNA"/>
</dbReference>
<reference evidence="2" key="1">
    <citation type="submission" date="2018-05" db="EMBL/GenBank/DDBJ databases">
        <authorList>
            <person name="Lanie J.A."/>
            <person name="Ng W.-L."/>
            <person name="Kazmierczak K.M."/>
            <person name="Andrzejewski T.M."/>
            <person name="Davidsen T.M."/>
            <person name="Wayne K.J."/>
            <person name="Tettelin H."/>
            <person name="Glass J.I."/>
            <person name="Rusch D."/>
            <person name="Podicherti R."/>
            <person name="Tsui H.-C.T."/>
            <person name="Winkler M.E."/>
        </authorList>
    </citation>
    <scope>NUCLEOTIDE SEQUENCE</scope>
</reference>